<dbReference type="RefSeq" id="WP_184788083.1">
    <property type="nucleotide sequence ID" value="NZ_BONT01000006.1"/>
</dbReference>
<accession>A0A841FH75</accession>
<evidence type="ECO:0000313" key="2">
    <source>
        <dbReference type="Proteomes" id="UP000548476"/>
    </source>
</evidence>
<proteinExistence type="predicted"/>
<gene>
    <name evidence="1" type="ORF">HNR73_003081</name>
</gene>
<dbReference type="AlphaFoldDB" id="A0A841FH75"/>
<sequence length="153" mass="16331">MTYFAVAAVRIGTQWTAHELDFDGVDDLDEVADRLRDVVEDASVTLAFVEADDEYLTVLRLDDGEDLRLFSSDAEFADSSKLGGILLADVTDGEPVEMDADPVGEADLLSDLGVSAQALLALCAKDGILPSDITAEVAGRLGIGDDIEELREP</sequence>
<dbReference type="InterPro" id="IPR023869">
    <property type="entry name" value="tRNA_Adeno_NH3ase_assoc_put"/>
</dbReference>
<name>A0A841FH75_9ACTN</name>
<keyword evidence="2" id="KW-1185">Reference proteome</keyword>
<protein>
    <submittedName>
        <fullName evidence="1">Putative tRNA adenosine deaminase-associated protein</fullName>
    </submittedName>
</protein>
<dbReference type="NCBIfam" id="TIGR03941">
    <property type="entry name" value="tRNA_deam_assoc"/>
    <property type="match status" value="1"/>
</dbReference>
<dbReference type="Proteomes" id="UP000548476">
    <property type="component" value="Unassembled WGS sequence"/>
</dbReference>
<comment type="caution">
    <text evidence="1">The sequence shown here is derived from an EMBL/GenBank/DDBJ whole genome shotgun (WGS) entry which is preliminary data.</text>
</comment>
<reference evidence="1 2" key="1">
    <citation type="submission" date="2020-08" db="EMBL/GenBank/DDBJ databases">
        <title>Genomic Encyclopedia of Type Strains, Phase IV (KMG-IV): sequencing the most valuable type-strain genomes for metagenomic binning, comparative biology and taxonomic classification.</title>
        <authorList>
            <person name="Goeker M."/>
        </authorList>
    </citation>
    <scope>NUCLEOTIDE SEQUENCE [LARGE SCALE GENOMIC DNA]</scope>
    <source>
        <strain evidence="1 2">YIM 65646</strain>
    </source>
</reference>
<evidence type="ECO:0000313" key="1">
    <source>
        <dbReference type="EMBL" id="MBB6035224.1"/>
    </source>
</evidence>
<organism evidence="1 2">
    <name type="scientific">Phytomonospora endophytica</name>
    <dbReference type="NCBI Taxonomy" id="714109"/>
    <lineage>
        <taxon>Bacteria</taxon>
        <taxon>Bacillati</taxon>
        <taxon>Actinomycetota</taxon>
        <taxon>Actinomycetes</taxon>
        <taxon>Micromonosporales</taxon>
        <taxon>Micromonosporaceae</taxon>
        <taxon>Phytomonospora</taxon>
    </lineage>
</organism>
<dbReference type="EMBL" id="JACHGT010000006">
    <property type="protein sequence ID" value="MBB6035224.1"/>
    <property type="molecule type" value="Genomic_DNA"/>
</dbReference>